<dbReference type="RefSeq" id="WP_055450560.1">
    <property type="nucleotide sequence ID" value="NZ_CYHF01000005.1"/>
</dbReference>
<reference evidence="3" key="1">
    <citation type="submission" date="2015-08" db="EMBL/GenBank/DDBJ databases">
        <authorList>
            <person name="Varghese N."/>
        </authorList>
    </citation>
    <scope>NUCLEOTIDE SEQUENCE [LARGE SCALE GENOMIC DNA]</scope>
    <source>
        <strain evidence="3">DSM 18181</strain>
    </source>
</reference>
<evidence type="ECO:0000256" key="1">
    <source>
        <dbReference type="SAM" id="SignalP"/>
    </source>
</evidence>
<dbReference type="EMBL" id="CYHF01000005">
    <property type="protein sequence ID" value="CUA97189.1"/>
    <property type="molecule type" value="Genomic_DNA"/>
</dbReference>
<feature type="chain" id="PRO_5005505149" evidence="1">
    <location>
        <begin position="28"/>
        <end position="84"/>
    </location>
</feature>
<gene>
    <name evidence="2" type="ORF">Ga0061069_105163</name>
</gene>
<keyword evidence="3" id="KW-1185">Reference proteome</keyword>
<sequence length="84" mass="8438">MSKAPLIKALLAAGLTTLATAALTVHAANAPHAPRNAIDVLHLTPSPGGALSLTALPPGEGVVVINEMHRALQIQGVARGGYSD</sequence>
<dbReference type="OrthoDB" id="9940752at2"/>
<accession>A0A0K6I215</accession>
<keyword evidence="1" id="KW-0732">Signal</keyword>
<organism evidence="2 3">
    <name type="scientific">Thiomonas bhubaneswarensis</name>
    <dbReference type="NCBI Taxonomy" id="339866"/>
    <lineage>
        <taxon>Bacteria</taxon>
        <taxon>Pseudomonadati</taxon>
        <taxon>Pseudomonadota</taxon>
        <taxon>Betaproteobacteria</taxon>
        <taxon>Burkholderiales</taxon>
        <taxon>Thiomonas</taxon>
    </lineage>
</organism>
<evidence type="ECO:0000313" key="2">
    <source>
        <dbReference type="EMBL" id="CUA97189.1"/>
    </source>
</evidence>
<dbReference type="AlphaFoldDB" id="A0A0K6I215"/>
<proteinExistence type="predicted"/>
<evidence type="ECO:0000313" key="3">
    <source>
        <dbReference type="Proteomes" id="UP000183649"/>
    </source>
</evidence>
<name>A0A0K6I215_9BURK</name>
<protein>
    <submittedName>
        <fullName evidence="2">Uncharacterized protein</fullName>
    </submittedName>
</protein>
<feature type="signal peptide" evidence="1">
    <location>
        <begin position="1"/>
        <end position="27"/>
    </location>
</feature>
<dbReference type="Proteomes" id="UP000183649">
    <property type="component" value="Unassembled WGS sequence"/>
</dbReference>